<evidence type="ECO:0000313" key="8">
    <source>
        <dbReference type="Proteomes" id="UP000615755"/>
    </source>
</evidence>
<dbReference type="PROSITE" id="PS50966">
    <property type="entry name" value="ZF_SWIM"/>
    <property type="match status" value="1"/>
</dbReference>
<dbReference type="CDD" id="cd18793">
    <property type="entry name" value="SF2_C_SNF"/>
    <property type="match status" value="1"/>
</dbReference>
<dbReference type="Gene3D" id="3.40.50.300">
    <property type="entry name" value="P-loop containing nucleotide triphosphate hydrolases"/>
    <property type="match status" value="1"/>
</dbReference>
<dbReference type="InterPro" id="IPR014001">
    <property type="entry name" value="Helicase_ATP-bd"/>
</dbReference>
<dbReference type="Pfam" id="PF00271">
    <property type="entry name" value="Helicase_C"/>
    <property type="match status" value="1"/>
</dbReference>
<keyword evidence="1" id="KW-0378">Hydrolase</keyword>
<dbReference type="InterPro" id="IPR038718">
    <property type="entry name" value="SNF2-like_sf"/>
</dbReference>
<dbReference type="InterPro" id="IPR049730">
    <property type="entry name" value="SNF2/RAD54-like_C"/>
</dbReference>
<dbReference type="PROSITE" id="PS51194">
    <property type="entry name" value="HELICASE_CTER"/>
    <property type="match status" value="1"/>
</dbReference>
<protein>
    <recommendedName>
        <fullName evidence="9">DNA helicase</fullName>
    </recommendedName>
</protein>
<organism evidence="7 8">
    <name type="scientific">Pseudoalteromonas aurantia 208</name>
    <dbReference type="NCBI Taxonomy" id="1314867"/>
    <lineage>
        <taxon>Bacteria</taxon>
        <taxon>Pseudomonadati</taxon>
        <taxon>Pseudomonadota</taxon>
        <taxon>Gammaproteobacteria</taxon>
        <taxon>Alteromonadales</taxon>
        <taxon>Pseudoalteromonadaceae</taxon>
        <taxon>Pseudoalteromonas</taxon>
    </lineage>
</organism>
<gene>
    <name evidence="7" type="ORF">PAUR_b0149</name>
</gene>
<feature type="domain" description="SWIM-type" evidence="4">
    <location>
        <begin position="81"/>
        <end position="115"/>
    </location>
</feature>
<evidence type="ECO:0000259" key="4">
    <source>
        <dbReference type="PROSITE" id="PS50966"/>
    </source>
</evidence>
<evidence type="ECO:0000259" key="6">
    <source>
        <dbReference type="PROSITE" id="PS51194"/>
    </source>
</evidence>
<evidence type="ECO:0000313" key="7">
    <source>
        <dbReference type="EMBL" id="MBE0370177.1"/>
    </source>
</evidence>
<proteinExistence type="predicted"/>
<dbReference type="Pfam" id="PF04434">
    <property type="entry name" value="SWIM"/>
    <property type="match status" value="1"/>
</dbReference>
<feature type="domain" description="Helicase C-terminal" evidence="6">
    <location>
        <begin position="872"/>
        <end position="1032"/>
    </location>
</feature>
<dbReference type="SMART" id="SM00487">
    <property type="entry name" value="DEXDc"/>
    <property type="match status" value="1"/>
</dbReference>
<dbReference type="PROSITE" id="PS51192">
    <property type="entry name" value="HELICASE_ATP_BIND_1"/>
    <property type="match status" value="1"/>
</dbReference>
<evidence type="ECO:0008006" key="9">
    <source>
        <dbReference type="Google" id="ProtNLM"/>
    </source>
</evidence>
<comment type="caution">
    <text evidence="7">The sequence shown here is derived from an EMBL/GenBank/DDBJ whole genome shotgun (WGS) entry which is preliminary data.</text>
</comment>
<dbReference type="InterPro" id="IPR000330">
    <property type="entry name" value="SNF2_N"/>
</dbReference>
<keyword evidence="3" id="KW-0862">Zinc</keyword>
<name>A0ABR9EH70_9GAMM</name>
<dbReference type="SMART" id="SM00490">
    <property type="entry name" value="HELICc"/>
    <property type="match status" value="1"/>
</dbReference>
<dbReference type="Pfam" id="PF00176">
    <property type="entry name" value="SNF2-rel_dom"/>
    <property type="match status" value="1"/>
</dbReference>
<dbReference type="Proteomes" id="UP000615755">
    <property type="component" value="Unassembled WGS sequence"/>
</dbReference>
<sequence length="1034" mass="118362">MSTQLSKEQLFALFEEIKQEQATQFPLSERFLKQYFNSALLVKAKEYLNNSQISYLDHSDDFSRIDSQVLGNFGNTFSQYIKISQVNNSARVEAQCTCSNNPKCRHIAAVLLKLKIEHSGGFGEAYLVNDWFNELIQLQQDSIQGANNVLLFVLEPHNKEVLLSPKLSPLRPDGLYPLGRPLSEQQLNSHIPLQDLLESDFRLFNWIRSQNPPGHFELFGRWGFTAIEQLVKTKRFYLQTQRQPLTLGHQQRLQFVWDMSQSNAQLCAQLSSIDNWLLLRTDPPMYVDTDKLVLGRINSELSAAEIAHLQSMPSVANDQLQQVMKRFSETFATDVIGSPKGVVAPTHSVHLRTRLNIVKLAPSKGFSLSIDKTDELSKTEYAKYIKRCEKVLLGLGLLIENGLFLLPVNDANGVHWFNHEVRPKLQSQNWLVDELTHELTVQTPKITLLLKRDKQHHILGKLMFDGKSILLDWDVTEPLDVNNLADLHQYIQIADQFYAIPTLTFNELLGLKARFSYYSSSQQFKFPLSYARKLYELENTTVVSSDAKLTDYLAELDSPQSIQFNIPSTDSQTFVLRDYQEQGVRWLKFLNKHQLGGILADDMGLGKTLQVIAYFISQHNTLMTQPSLIVCPTSLVSNWQNEFKRFAPHLTLTTVHGSDREKTLECVHTARFILTTYPLLKRDLHYYKGLKFDSIVLDEAQYIKNESAQVSKCVKQLQAEFKLCLSGTPVENNLLELKSLLDFVMPDVLGTKQQFKHYFQIPIEKEQDIARANELKALIAPFILRRTKVDVVKELPDKTELIKELEFTSEQANLYHSVQTKIEDKLLTLFKEQGAQKSKLVFLDALLKLRQICCHPQLVDKQVNSESAKFQWLCEHLPVMLSQGRKIIIFSQFTSVLELIAKQLTESEIGFSTLTGQTRNRERVISTFTEGLCDVFLISLKAGGTGLNLTQADTVIHFDPWWNPAVENQATDRAYRIGQDKPVFVYKLIMANSIEQKVHSMQQQKQALVDALFEDKSLNLSQFDETQMLEMLKS</sequence>
<evidence type="ECO:0000256" key="3">
    <source>
        <dbReference type="PROSITE-ProRule" id="PRU00325"/>
    </source>
</evidence>
<dbReference type="InterPro" id="IPR001650">
    <property type="entry name" value="Helicase_C-like"/>
</dbReference>
<evidence type="ECO:0000259" key="5">
    <source>
        <dbReference type="PROSITE" id="PS51192"/>
    </source>
</evidence>
<dbReference type="CDD" id="cd18012">
    <property type="entry name" value="DEXQc_arch_SWI2_SNF2"/>
    <property type="match status" value="1"/>
</dbReference>
<keyword evidence="8" id="KW-1185">Reference proteome</keyword>
<dbReference type="RefSeq" id="WP_192509334.1">
    <property type="nucleotide sequence ID" value="NZ_AQGV01000015.1"/>
</dbReference>
<feature type="domain" description="Helicase ATP-binding" evidence="5">
    <location>
        <begin position="588"/>
        <end position="747"/>
    </location>
</feature>
<dbReference type="PANTHER" id="PTHR10799">
    <property type="entry name" value="SNF2/RAD54 HELICASE FAMILY"/>
    <property type="match status" value="1"/>
</dbReference>
<dbReference type="Gene3D" id="3.40.50.10810">
    <property type="entry name" value="Tandem AAA-ATPase domain"/>
    <property type="match status" value="1"/>
</dbReference>
<keyword evidence="2" id="KW-0547">Nucleotide-binding</keyword>
<dbReference type="SUPFAM" id="SSF52540">
    <property type="entry name" value="P-loop containing nucleoside triphosphate hydrolases"/>
    <property type="match status" value="2"/>
</dbReference>
<keyword evidence="2" id="KW-0067">ATP-binding</keyword>
<dbReference type="InterPro" id="IPR007527">
    <property type="entry name" value="Znf_SWIM"/>
</dbReference>
<evidence type="ECO:0000256" key="2">
    <source>
        <dbReference type="ARBA" id="ARBA00022806"/>
    </source>
</evidence>
<dbReference type="EMBL" id="AQGV01000015">
    <property type="protein sequence ID" value="MBE0370177.1"/>
    <property type="molecule type" value="Genomic_DNA"/>
</dbReference>
<keyword evidence="3" id="KW-0479">Metal-binding</keyword>
<keyword evidence="3" id="KW-0863">Zinc-finger</keyword>
<evidence type="ECO:0000256" key="1">
    <source>
        <dbReference type="ARBA" id="ARBA00022801"/>
    </source>
</evidence>
<reference evidence="7 8" key="1">
    <citation type="submission" date="2015-03" db="EMBL/GenBank/DDBJ databases">
        <title>Genome sequence of Pseudoalteromonas aurantia.</title>
        <authorList>
            <person name="Xie B.-B."/>
            <person name="Rong J.-C."/>
            <person name="Qin Q.-L."/>
            <person name="Zhang Y.-Z."/>
        </authorList>
    </citation>
    <scope>NUCLEOTIDE SEQUENCE [LARGE SCALE GENOMIC DNA]</scope>
    <source>
        <strain evidence="7 8">208</strain>
    </source>
</reference>
<dbReference type="InterPro" id="IPR027417">
    <property type="entry name" value="P-loop_NTPase"/>
</dbReference>
<accession>A0ABR9EH70</accession>
<keyword evidence="2" id="KW-0347">Helicase</keyword>